<dbReference type="PROSITE" id="PS51318">
    <property type="entry name" value="TAT"/>
    <property type="match status" value="1"/>
</dbReference>
<dbReference type="EC" id="1.16.3.4" evidence="4"/>
<dbReference type="PANTHER" id="PTHR48267">
    <property type="entry name" value="CUPREDOXIN SUPERFAMILY PROTEIN"/>
    <property type="match status" value="1"/>
</dbReference>
<feature type="domain" description="Plastocyanin-like" evidence="10">
    <location>
        <begin position="420"/>
        <end position="540"/>
    </location>
</feature>
<sequence>MQRRDFIKLSTALGAASALPLWSRSLMAAQPRPALPIPALLTPDARGEMTVTAQQGSTRWLDKAVPTWGYNGSLLGPAIQLERGKPVTINLRNQLPEATTVHWHGLELPGGVDGGPQAQIAPGATRTVSFTPDQPGATCWFHPHQHGRSGYQVAQGLAGLVILKDDATEKLLLPKIWGIDDIPVILQDKKLSVDGSKIDYELDVMSAAVGWFGNTMLTNGAIYPQHAVPRGWLRLRLLNGCNARSLNIAASDRRPLYVIGGDGGLLSEPVKVTELSMMPGERFEVLVDTLDGKPFDLQTLPVRQMGMSLAPFNQPLPLLSIQPLRVMASGSLPDKLVDVPPLPAQADLKTRWLQLSMDPELDRRGMVALMQRYGHAAMAGMSGDAHDGESMQDMGGDHAAMPGMQGHAMDGGADHSMAHQQPEQYDFHNGNKINGVAFDMTKPAFDVKQGVTEKWTISGEGDEMLHPFHIHGTQFRIISENGKPPAPHRSGWKDTVRVEGWRSEVLVRFDHLADKERAYMAHCHLLEHEDTGMMLGFTVSA</sequence>
<dbReference type="GO" id="GO:0004322">
    <property type="term" value="F:ferroxidase activity"/>
    <property type="evidence" value="ECO:0007669"/>
    <property type="project" value="UniProtKB-EC"/>
</dbReference>
<dbReference type="InterPro" id="IPR011707">
    <property type="entry name" value="Cu-oxidase-like_N"/>
</dbReference>
<feature type="signal peptide" evidence="9">
    <location>
        <begin position="1"/>
        <end position="28"/>
    </location>
</feature>
<keyword evidence="13" id="KW-1185">Reference proteome</keyword>
<keyword evidence="3 12" id="KW-0560">Oxidoreductase</keyword>
<evidence type="ECO:0000256" key="9">
    <source>
        <dbReference type="SAM" id="SignalP"/>
    </source>
</evidence>
<evidence type="ECO:0000259" key="11">
    <source>
        <dbReference type="Pfam" id="PF07732"/>
    </source>
</evidence>
<evidence type="ECO:0000256" key="4">
    <source>
        <dbReference type="ARBA" id="ARBA00038978"/>
    </source>
</evidence>
<comment type="subunit">
    <text evidence="1">Monomer.</text>
</comment>
<dbReference type="EMBL" id="JBGFFX010000005">
    <property type="protein sequence ID" value="MEY8770836.1"/>
    <property type="molecule type" value="Genomic_DNA"/>
</dbReference>
<dbReference type="SUPFAM" id="SSF49503">
    <property type="entry name" value="Cupredoxins"/>
    <property type="match status" value="3"/>
</dbReference>
<dbReference type="InterPro" id="IPR008972">
    <property type="entry name" value="Cupredoxin"/>
</dbReference>
<dbReference type="PANTHER" id="PTHR48267:SF1">
    <property type="entry name" value="BILIRUBIN OXIDASE"/>
    <property type="match status" value="1"/>
</dbReference>
<evidence type="ECO:0000256" key="2">
    <source>
        <dbReference type="ARBA" id="ARBA00022723"/>
    </source>
</evidence>
<dbReference type="CDD" id="cd13890">
    <property type="entry name" value="CuRO_3_CueO_FtsP"/>
    <property type="match status" value="1"/>
</dbReference>
<evidence type="ECO:0000256" key="3">
    <source>
        <dbReference type="ARBA" id="ARBA00023002"/>
    </source>
</evidence>
<accession>A0ABV4E7M2</accession>
<comment type="caution">
    <text evidence="12">The sequence shown here is derived from an EMBL/GenBank/DDBJ whole genome shotgun (WGS) entry which is preliminary data.</text>
</comment>
<dbReference type="InterPro" id="IPR011706">
    <property type="entry name" value="Cu-oxidase_C"/>
</dbReference>
<keyword evidence="9" id="KW-0732">Signal</keyword>
<proteinExistence type="predicted"/>
<dbReference type="RefSeq" id="WP_301730695.1">
    <property type="nucleotide sequence ID" value="NZ_JBGFFX010000005.1"/>
</dbReference>
<comment type="catalytic activity">
    <reaction evidence="8">
        <text>4 Cu(+) + O2 + 4 H(+) = 4 Cu(2+) + 2 H2O</text>
        <dbReference type="Rhea" id="RHEA:30083"/>
        <dbReference type="ChEBI" id="CHEBI:15377"/>
        <dbReference type="ChEBI" id="CHEBI:15378"/>
        <dbReference type="ChEBI" id="CHEBI:15379"/>
        <dbReference type="ChEBI" id="CHEBI:29036"/>
        <dbReference type="ChEBI" id="CHEBI:49552"/>
        <dbReference type="EC" id="1.16.3.4"/>
    </reaction>
    <physiologicalReaction direction="left-to-right" evidence="8">
        <dbReference type="Rhea" id="RHEA:30084"/>
    </physiologicalReaction>
</comment>
<protein>
    <recommendedName>
        <fullName evidence="5">Multicopper oxidase CueO</fullName>
        <ecNumber evidence="4">1.16.3.4</ecNumber>
    </recommendedName>
    <alternativeName>
        <fullName evidence="6">Copper efflux oxidase</fullName>
    </alternativeName>
    <alternativeName>
        <fullName evidence="7">Cuprous oxidase</fullName>
    </alternativeName>
</protein>
<dbReference type="CDD" id="cd13867">
    <property type="entry name" value="CuRO_2_CueO_FtsP"/>
    <property type="match status" value="1"/>
</dbReference>
<dbReference type="CDD" id="cd04232">
    <property type="entry name" value="CuRO_1_CueO_FtsP"/>
    <property type="match status" value="1"/>
</dbReference>
<evidence type="ECO:0000256" key="7">
    <source>
        <dbReference type="ARBA" id="ARBA00043090"/>
    </source>
</evidence>
<evidence type="ECO:0000313" key="12">
    <source>
        <dbReference type="EMBL" id="MEY8770836.1"/>
    </source>
</evidence>
<dbReference type="Pfam" id="PF07732">
    <property type="entry name" value="Cu-oxidase_3"/>
    <property type="match status" value="1"/>
</dbReference>
<evidence type="ECO:0000256" key="1">
    <source>
        <dbReference type="ARBA" id="ARBA00011245"/>
    </source>
</evidence>
<dbReference type="PROSITE" id="PS00080">
    <property type="entry name" value="MULTICOPPER_OXIDASE2"/>
    <property type="match status" value="1"/>
</dbReference>
<evidence type="ECO:0000256" key="6">
    <source>
        <dbReference type="ARBA" id="ARBA00042896"/>
    </source>
</evidence>
<keyword evidence="2" id="KW-0479">Metal-binding</keyword>
<dbReference type="InterPro" id="IPR006311">
    <property type="entry name" value="TAT_signal"/>
</dbReference>
<evidence type="ECO:0000256" key="8">
    <source>
        <dbReference type="ARBA" id="ARBA00048092"/>
    </source>
</evidence>
<feature type="chain" id="PRO_5045729247" description="Multicopper oxidase CueO" evidence="9">
    <location>
        <begin position="29"/>
        <end position="541"/>
    </location>
</feature>
<name>A0ABV4E7M2_9GAMM</name>
<dbReference type="InterPro" id="IPR002355">
    <property type="entry name" value="Cu_oxidase_Cu_BS"/>
</dbReference>
<dbReference type="NCBIfam" id="NF008205">
    <property type="entry name" value="PRK10965.1"/>
    <property type="match status" value="1"/>
</dbReference>
<dbReference type="InterPro" id="IPR045087">
    <property type="entry name" value="Cu-oxidase_fam"/>
</dbReference>
<gene>
    <name evidence="12" type="primary">cueO</name>
    <name evidence="12" type="ORF">AB6T85_10415</name>
</gene>
<dbReference type="Proteomes" id="UP001565243">
    <property type="component" value="Unassembled WGS sequence"/>
</dbReference>
<evidence type="ECO:0000256" key="5">
    <source>
        <dbReference type="ARBA" id="ARBA00041027"/>
    </source>
</evidence>
<evidence type="ECO:0000259" key="10">
    <source>
        <dbReference type="Pfam" id="PF07731"/>
    </source>
</evidence>
<organism evidence="12 13">
    <name type="scientific">Erwinia aeris</name>
    <dbReference type="NCBI Taxonomy" id="3239803"/>
    <lineage>
        <taxon>Bacteria</taxon>
        <taxon>Pseudomonadati</taxon>
        <taxon>Pseudomonadota</taxon>
        <taxon>Gammaproteobacteria</taxon>
        <taxon>Enterobacterales</taxon>
        <taxon>Erwiniaceae</taxon>
        <taxon>Erwinia</taxon>
    </lineage>
</organism>
<evidence type="ECO:0000313" key="13">
    <source>
        <dbReference type="Proteomes" id="UP001565243"/>
    </source>
</evidence>
<feature type="domain" description="Plastocyanin-like" evidence="11">
    <location>
        <begin position="58"/>
        <end position="166"/>
    </location>
</feature>
<dbReference type="Pfam" id="PF07731">
    <property type="entry name" value="Cu-oxidase_2"/>
    <property type="match status" value="1"/>
</dbReference>
<reference evidence="12 13" key="1">
    <citation type="submission" date="2024-07" db="EMBL/GenBank/DDBJ databases">
        <authorList>
            <person name="Hebao G."/>
        </authorList>
    </citation>
    <scope>NUCLEOTIDE SEQUENCE [LARGE SCALE GENOMIC DNA]</scope>
    <source>
        <strain evidence="12 13">ACCC 02193</strain>
    </source>
</reference>
<dbReference type="Gene3D" id="2.60.40.420">
    <property type="entry name" value="Cupredoxins - blue copper proteins"/>
    <property type="match status" value="3"/>
</dbReference>